<name>A0A8T0HQM8_CERPU</name>
<proteinExistence type="predicted"/>
<protein>
    <recommendedName>
        <fullName evidence="4">Secreted protein</fullName>
    </recommendedName>
</protein>
<evidence type="ECO:0000313" key="3">
    <source>
        <dbReference type="Proteomes" id="UP000822688"/>
    </source>
</evidence>
<evidence type="ECO:0000313" key="2">
    <source>
        <dbReference type="EMBL" id="KAG0573089.1"/>
    </source>
</evidence>
<keyword evidence="1" id="KW-0732">Signal</keyword>
<gene>
    <name evidence="2" type="ORF">KC19_VG147900</name>
</gene>
<evidence type="ECO:0000256" key="1">
    <source>
        <dbReference type="SAM" id="SignalP"/>
    </source>
</evidence>
<reference evidence="2" key="1">
    <citation type="submission" date="2020-06" db="EMBL/GenBank/DDBJ databases">
        <title>WGS assembly of Ceratodon purpureus strain R40.</title>
        <authorList>
            <person name="Carey S.B."/>
            <person name="Jenkins J."/>
            <person name="Shu S."/>
            <person name="Lovell J.T."/>
            <person name="Sreedasyam A."/>
            <person name="Maumus F."/>
            <person name="Tiley G.P."/>
            <person name="Fernandez-Pozo N."/>
            <person name="Barry K."/>
            <person name="Chen C."/>
            <person name="Wang M."/>
            <person name="Lipzen A."/>
            <person name="Daum C."/>
            <person name="Saski C.A."/>
            <person name="Payton A.C."/>
            <person name="Mcbreen J.C."/>
            <person name="Conrad R.E."/>
            <person name="Kollar L.M."/>
            <person name="Olsson S."/>
            <person name="Huttunen S."/>
            <person name="Landis J.B."/>
            <person name="Wickett N.J."/>
            <person name="Johnson M.G."/>
            <person name="Rensing S.A."/>
            <person name="Grimwood J."/>
            <person name="Schmutz J."/>
            <person name="Mcdaniel S.F."/>
        </authorList>
    </citation>
    <scope>NUCLEOTIDE SEQUENCE</scope>
    <source>
        <strain evidence="2">R40</strain>
    </source>
</reference>
<dbReference type="Proteomes" id="UP000822688">
    <property type="component" value="Chromosome V"/>
</dbReference>
<accession>A0A8T0HQM8</accession>
<organism evidence="2 3">
    <name type="scientific">Ceratodon purpureus</name>
    <name type="common">Fire moss</name>
    <name type="synonym">Dicranum purpureum</name>
    <dbReference type="NCBI Taxonomy" id="3225"/>
    <lineage>
        <taxon>Eukaryota</taxon>
        <taxon>Viridiplantae</taxon>
        <taxon>Streptophyta</taxon>
        <taxon>Embryophyta</taxon>
        <taxon>Bryophyta</taxon>
        <taxon>Bryophytina</taxon>
        <taxon>Bryopsida</taxon>
        <taxon>Dicranidae</taxon>
        <taxon>Pseudoditrichales</taxon>
        <taxon>Ditrichaceae</taxon>
        <taxon>Ceratodon</taxon>
    </lineage>
</organism>
<dbReference type="AlphaFoldDB" id="A0A8T0HQM8"/>
<sequence>MSSLVMLPNVALSLLTSSACARSPVADAALSPKRTRLEQRSCPILARIHMVACVY</sequence>
<comment type="caution">
    <text evidence="2">The sequence shown here is derived from an EMBL/GenBank/DDBJ whole genome shotgun (WGS) entry which is preliminary data.</text>
</comment>
<dbReference type="EMBL" id="CM026426">
    <property type="protein sequence ID" value="KAG0573089.1"/>
    <property type="molecule type" value="Genomic_DNA"/>
</dbReference>
<feature type="chain" id="PRO_5035730588" description="Secreted protein" evidence="1">
    <location>
        <begin position="22"/>
        <end position="55"/>
    </location>
</feature>
<keyword evidence="3" id="KW-1185">Reference proteome</keyword>
<evidence type="ECO:0008006" key="4">
    <source>
        <dbReference type="Google" id="ProtNLM"/>
    </source>
</evidence>
<feature type="signal peptide" evidence="1">
    <location>
        <begin position="1"/>
        <end position="21"/>
    </location>
</feature>